<reference evidence="9" key="1">
    <citation type="submission" date="2019-05" db="EMBL/GenBank/DDBJ databases">
        <title>Annotation for the trematode Fasciolopsis buski.</title>
        <authorList>
            <person name="Choi Y.-J."/>
        </authorList>
    </citation>
    <scope>NUCLEOTIDE SEQUENCE</scope>
    <source>
        <strain evidence="9">HT</strain>
        <tissue evidence="9">Whole worm</tissue>
    </source>
</reference>
<dbReference type="Pfam" id="PF01534">
    <property type="entry name" value="Frizzled"/>
    <property type="match status" value="3"/>
</dbReference>
<dbReference type="PANTHER" id="PTHR11309">
    <property type="entry name" value="FRIZZLED"/>
    <property type="match status" value="1"/>
</dbReference>
<feature type="transmembrane region" description="Helical" evidence="6">
    <location>
        <begin position="807"/>
        <end position="826"/>
    </location>
</feature>
<dbReference type="Gene3D" id="1.10.2000.10">
    <property type="entry name" value="Frizzled cysteine-rich domain"/>
    <property type="match status" value="1"/>
</dbReference>
<evidence type="ECO:0000313" key="10">
    <source>
        <dbReference type="Proteomes" id="UP000728185"/>
    </source>
</evidence>
<dbReference type="PANTHER" id="PTHR11309:SF99">
    <property type="entry name" value="FRIZZLED-4"/>
    <property type="match status" value="1"/>
</dbReference>
<feature type="region of interest" description="Disordered" evidence="5">
    <location>
        <begin position="658"/>
        <end position="710"/>
    </location>
</feature>
<feature type="chain" id="PRO_5034507328" evidence="7">
    <location>
        <begin position="24"/>
        <end position="1057"/>
    </location>
</feature>
<evidence type="ECO:0000256" key="2">
    <source>
        <dbReference type="ARBA" id="ARBA00023157"/>
    </source>
</evidence>
<keyword evidence="6" id="KW-0812">Transmembrane</keyword>
<dbReference type="PRINTS" id="PR00489">
    <property type="entry name" value="FRIZZLED"/>
</dbReference>
<keyword evidence="6" id="KW-1133">Transmembrane helix</keyword>
<evidence type="ECO:0000256" key="6">
    <source>
        <dbReference type="SAM" id="Phobius"/>
    </source>
</evidence>
<feature type="domain" description="FZ" evidence="8">
    <location>
        <begin position="40"/>
        <end position="165"/>
    </location>
</feature>
<feature type="transmembrane region" description="Helical" evidence="6">
    <location>
        <begin position="576"/>
        <end position="595"/>
    </location>
</feature>
<keyword evidence="6" id="KW-0472">Membrane</keyword>
<dbReference type="EMBL" id="LUCM01004611">
    <property type="protein sequence ID" value="KAA0194105.1"/>
    <property type="molecule type" value="Genomic_DNA"/>
</dbReference>
<evidence type="ECO:0000256" key="1">
    <source>
        <dbReference type="ARBA" id="ARBA00022473"/>
    </source>
</evidence>
<dbReference type="SUPFAM" id="SSF63501">
    <property type="entry name" value="Frizzled cysteine-rich domain"/>
    <property type="match status" value="1"/>
</dbReference>
<dbReference type="GO" id="GO:0005615">
    <property type="term" value="C:extracellular space"/>
    <property type="evidence" value="ECO:0007669"/>
    <property type="project" value="TreeGrafter"/>
</dbReference>
<keyword evidence="2 4" id="KW-1015">Disulfide bond</keyword>
<gene>
    <name evidence="9" type="ORF">FBUS_06184</name>
</gene>
<name>A0A8E0S219_9TREM</name>
<dbReference type="Pfam" id="PF01392">
    <property type="entry name" value="Fz"/>
    <property type="match status" value="1"/>
</dbReference>
<organism evidence="9 10">
    <name type="scientific">Fasciolopsis buskii</name>
    <dbReference type="NCBI Taxonomy" id="27845"/>
    <lineage>
        <taxon>Eukaryota</taxon>
        <taxon>Metazoa</taxon>
        <taxon>Spiralia</taxon>
        <taxon>Lophotrochozoa</taxon>
        <taxon>Platyhelminthes</taxon>
        <taxon>Trematoda</taxon>
        <taxon>Digenea</taxon>
        <taxon>Plagiorchiida</taxon>
        <taxon>Echinostomata</taxon>
        <taxon>Echinostomatoidea</taxon>
        <taxon>Fasciolidae</taxon>
        <taxon>Fasciolopsis</taxon>
    </lineage>
</organism>
<keyword evidence="7" id="KW-0732">Signal</keyword>
<dbReference type="GO" id="GO:0016020">
    <property type="term" value="C:membrane"/>
    <property type="evidence" value="ECO:0007669"/>
    <property type="project" value="InterPro"/>
</dbReference>
<evidence type="ECO:0000256" key="4">
    <source>
        <dbReference type="PROSITE-ProRule" id="PRU00090"/>
    </source>
</evidence>
<dbReference type="AlphaFoldDB" id="A0A8E0S219"/>
<feature type="transmembrane region" description="Helical" evidence="6">
    <location>
        <begin position="308"/>
        <end position="332"/>
    </location>
</feature>
<dbReference type="GO" id="GO:0060070">
    <property type="term" value="P:canonical Wnt signaling pathway"/>
    <property type="evidence" value="ECO:0007669"/>
    <property type="project" value="TreeGrafter"/>
</dbReference>
<evidence type="ECO:0000256" key="7">
    <source>
        <dbReference type="SAM" id="SignalP"/>
    </source>
</evidence>
<dbReference type="PROSITE" id="PS50038">
    <property type="entry name" value="FZ"/>
    <property type="match status" value="1"/>
</dbReference>
<evidence type="ECO:0000313" key="9">
    <source>
        <dbReference type="EMBL" id="KAA0194105.1"/>
    </source>
</evidence>
<comment type="caution">
    <text evidence="4">Lacks conserved residue(s) required for the propagation of feature annotation.</text>
</comment>
<keyword evidence="1" id="KW-0217">Developmental protein</keyword>
<feature type="disulfide bond" evidence="4">
    <location>
        <begin position="93"/>
        <end position="131"/>
    </location>
</feature>
<feature type="signal peptide" evidence="7">
    <location>
        <begin position="1"/>
        <end position="23"/>
    </location>
</feature>
<sequence length="1057" mass="117091">MIFFVSRVLTAVWIILWIQQVLRTTDASGTFLSDKSLGAVGQRRCVKPVPIQIPECQNTFYNFTGMPNLVEQETQFDARHQLQTFKPLITYKCSSKLNFFLCSVYTPMCDVNTRHLIGPCRPLCEHVRARCAPVLRVFDFDWPANLNCSRFPVKNSLDGAMCMEGPPDADEEGLLITLQTMEPDVIAHSVDNPSSVNRAVGEDNNSGELNLSHENPDLQTFDGETDPVNQWIIKFARLQLAKGQEAQASQTKSTKSVGPSSFSLLALSLRHCSYLKKPTYYVYVNRTGRCAPLCQSDILFTRDAKSLVFVWTSILTGICSVITTFTLIGYSLDTSVFRASERPVIYITLCQLIYSLGYALSLGLGRETVTCGPDLDSGREIRLQEGLDNSVCALVFMTQYFFLVASSIWWVLTAIHWALEHSPCWMTSLCWDQGEFSSTQSRSSAGPDSLSDMWGGDSGHVPKTMYIGSRVSSNRANTDQELGCLKNIPLPFGSDTCPGRTGTDTEPVASAPPFSANLCQLKPIETASYCLQNGKVVPTHKAFGWAISHPSALASHRYINRAHEDRFASCLAREHVIVWLTSGLLTVGVLVSRQVDSDELIPVCGVGRQHTKAMGAFVIGPELVLTLIGMIMLIVGAILALTRRRRILDKEKEGNQCLRATDMPTSDSSRLLRNSPIGQTNGFSTKSRNYRNQFSSSTQDPSGRQSSMPTESLYGPVRLSYPSPLMSANSYTSSGWLRTGLFCFLYFLPVVCVTTCDLYEYLLRDKWLRDSSYKSPEPDNGKSFPSIPFPPKVWKQEEVVGPSPELFMLRIFMSLVTGFTSALWIWSVKGCRPWNRICRPRRWCNSRFSLNRFQGKKLITSYSDPVSSSWLRSATINQSEKFAYPQERIFLPACSHGSHAKQSDRGIPMIYTPHPYAIYQYHTTKSGPRHSNVQENSREETAVRLPATSGHPSWNPCQPVVIDPGAQTMSAAQGPETQHSNATTPGYYSQANIGSAFEPNMSDTFSEESTIPPPLPASNRPKLPARGDPCIGAANPHLTTLATPSPATNGLGACLTT</sequence>
<keyword evidence="10" id="KW-1185">Reference proteome</keyword>
<feature type="compositionally biased region" description="Polar residues" evidence="5">
    <location>
        <begin position="663"/>
        <end position="710"/>
    </location>
</feature>
<dbReference type="Proteomes" id="UP000728185">
    <property type="component" value="Unassembled WGS sequence"/>
</dbReference>
<feature type="disulfide bond" evidence="4">
    <location>
        <begin position="56"/>
        <end position="102"/>
    </location>
</feature>
<protein>
    <submittedName>
        <fullName evidence="9">Frizzled-4</fullName>
    </submittedName>
</protein>
<evidence type="ECO:0000256" key="3">
    <source>
        <dbReference type="ARBA" id="ARBA00023170"/>
    </source>
</evidence>
<comment type="caution">
    <text evidence="9">The sequence shown here is derived from an EMBL/GenBank/DDBJ whole genome shotgun (WGS) entry which is preliminary data.</text>
</comment>
<dbReference type="SMART" id="SM00063">
    <property type="entry name" value="FRI"/>
    <property type="match status" value="1"/>
</dbReference>
<feature type="transmembrane region" description="Helical" evidence="6">
    <location>
        <begin position="400"/>
        <end position="419"/>
    </location>
</feature>
<dbReference type="InterPro" id="IPR036790">
    <property type="entry name" value="Frizzled_dom_sf"/>
</dbReference>
<accession>A0A8E0S219</accession>
<evidence type="ECO:0000259" key="8">
    <source>
        <dbReference type="PROSITE" id="PS50038"/>
    </source>
</evidence>
<keyword evidence="3" id="KW-0675">Receptor</keyword>
<feature type="transmembrane region" description="Helical" evidence="6">
    <location>
        <begin position="344"/>
        <end position="364"/>
    </location>
</feature>
<evidence type="ECO:0000256" key="5">
    <source>
        <dbReference type="SAM" id="MobiDB-lite"/>
    </source>
</evidence>
<dbReference type="OrthoDB" id="5959102at2759"/>
<dbReference type="GO" id="GO:0035567">
    <property type="term" value="P:non-canonical Wnt signaling pathway"/>
    <property type="evidence" value="ECO:0007669"/>
    <property type="project" value="TreeGrafter"/>
</dbReference>
<feature type="transmembrane region" description="Helical" evidence="6">
    <location>
        <begin position="741"/>
        <end position="762"/>
    </location>
</feature>
<dbReference type="SMART" id="SM01330">
    <property type="entry name" value="Frizzled"/>
    <property type="match status" value="1"/>
</dbReference>
<feature type="transmembrane region" description="Helical" evidence="6">
    <location>
        <begin position="615"/>
        <end position="642"/>
    </location>
</feature>
<dbReference type="InterPro" id="IPR000539">
    <property type="entry name" value="Frizzled/Smoothened_7TM"/>
</dbReference>
<feature type="disulfide bond" evidence="4">
    <location>
        <begin position="124"/>
        <end position="148"/>
    </location>
</feature>
<dbReference type="Gene3D" id="1.20.1070.10">
    <property type="entry name" value="Rhodopsin 7-helix transmembrane proteins"/>
    <property type="match status" value="2"/>
</dbReference>
<proteinExistence type="predicted"/>
<dbReference type="InterPro" id="IPR015526">
    <property type="entry name" value="Frizzled/SFRP"/>
</dbReference>
<dbReference type="GO" id="GO:0017147">
    <property type="term" value="F:Wnt-protein binding"/>
    <property type="evidence" value="ECO:0007669"/>
    <property type="project" value="TreeGrafter"/>
</dbReference>
<dbReference type="InterPro" id="IPR020067">
    <property type="entry name" value="Frizzled_dom"/>
</dbReference>